<organism evidence="3 4">
    <name type="scientific">Thalassiosira oceanica</name>
    <name type="common">Marine diatom</name>
    <dbReference type="NCBI Taxonomy" id="159749"/>
    <lineage>
        <taxon>Eukaryota</taxon>
        <taxon>Sar</taxon>
        <taxon>Stramenopiles</taxon>
        <taxon>Ochrophyta</taxon>
        <taxon>Bacillariophyta</taxon>
        <taxon>Coscinodiscophyceae</taxon>
        <taxon>Thalassiosirophycidae</taxon>
        <taxon>Thalassiosirales</taxon>
        <taxon>Thalassiosiraceae</taxon>
        <taxon>Thalassiosira</taxon>
    </lineage>
</organism>
<dbReference type="Proteomes" id="UP000266841">
    <property type="component" value="Unassembled WGS sequence"/>
</dbReference>
<dbReference type="Gene3D" id="2.60.120.590">
    <property type="entry name" value="Alpha-ketoglutarate-dependent dioxygenase AlkB-like"/>
    <property type="match status" value="1"/>
</dbReference>
<feature type="region of interest" description="Disordered" evidence="1">
    <location>
        <begin position="357"/>
        <end position="428"/>
    </location>
</feature>
<dbReference type="InterPro" id="IPR032857">
    <property type="entry name" value="ALKBH4"/>
</dbReference>
<evidence type="ECO:0000256" key="1">
    <source>
        <dbReference type="SAM" id="MobiDB-lite"/>
    </source>
</evidence>
<dbReference type="InterPro" id="IPR027450">
    <property type="entry name" value="AlkB-like"/>
</dbReference>
<proteinExistence type="predicted"/>
<dbReference type="InterPro" id="IPR037151">
    <property type="entry name" value="AlkB-like_sf"/>
</dbReference>
<dbReference type="PANTHER" id="PTHR12463">
    <property type="entry name" value="OXYGENASE-RELATED"/>
    <property type="match status" value="1"/>
</dbReference>
<dbReference type="AlphaFoldDB" id="K0RJ85"/>
<feature type="compositionally biased region" description="Polar residues" evidence="1">
    <location>
        <begin position="48"/>
        <end position="58"/>
    </location>
</feature>
<gene>
    <name evidence="3" type="ORF">THAOC_34607</name>
</gene>
<name>K0RJ85_THAOC</name>
<feature type="domain" description="Fe2OG dioxygenase" evidence="2">
    <location>
        <begin position="114"/>
        <end position="251"/>
    </location>
</feature>
<reference evidence="3 4" key="1">
    <citation type="journal article" date="2012" name="Genome Biol.">
        <title>Genome and low-iron response of an oceanic diatom adapted to chronic iron limitation.</title>
        <authorList>
            <person name="Lommer M."/>
            <person name="Specht M."/>
            <person name="Roy A.S."/>
            <person name="Kraemer L."/>
            <person name="Andreson R."/>
            <person name="Gutowska M.A."/>
            <person name="Wolf J."/>
            <person name="Bergner S.V."/>
            <person name="Schilhabel M.B."/>
            <person name="Klostermeier U.C."/>
            <person name="Beiko R.G."/>
            <person name="Rosenstiel P."/>
            <person name="Hippler M."/>
            <person name="Laroche J."/>
        </authorList>
    </citation>
    <scope>NUCLEOTIDE SEQUENCE [LARGE SCALE GENOMIC DNA]</scope>
    <source>
        <strain evidence="3 4">CCMP1005</strain>
    </source>
</reference>
<dbReference type="GO" id="GO:0032451">
    <property type="term" value="F:demethylase activity"/>
    <property type="evidence" value="ECO:0007669"/>
    <property type="project" value="TreeGrafter"/>
</dbReference>
<dbReference type="GO" id="GO:0016491">
    <property type="term" value="F:oxidoreductase activity"/>
    <property type="evidence" value="ECO:0007669"/>
    <property type="project" value="TreeGrafter"/>
</dbReference>
<dbReference type="EMBL" id="AGNL01047588">
    <property type="protein sequence ID" value="EJK46712.1"/>
    <property type="molecule type" value="Genomic_DNA"/>
</dbReference>
<feature type="compositionally biased region" description="Basic and acidic residues" evidence="1">
    <location>
        <begin position="23"/>
        <end position="43"/>
    </location>
</feature>
<dbReference type="SUPFAM" id="SSF51197">
    <property type="entry name" value="Clavaminate synthase-like"/>
    <property type="match status" value="1"/>
</dbReference>
<dbReference type="OrthoDB" id="412814at2759"/>
<dbReference type="Pfam" id="PF13532">
    <property type="entry name" value="2OG-FeII_Oxy_2"/>
    <property type="match status" value="1"/>
</dbReference>
<dbReference type="GO" id="GO:0070988">
    <property type="term" value="P:demethylation"/>
    <property type="evidence" value="ECO:0007669"/>
    <property type="project" value="InterPro"/>
</dbReference>
<dbReference type="PROSITE" id="PS51471">
    <property type="entry name" value="FE2OG_OXY"/>
    <property type="match status" value="1"/>
</dbReference>
<accession>K0RJ85</accession>
<dbReference type="eggNOG" id="ENOG502S13J">
    <property type="taxonomic scope" value="Eukaryota"/>
</dbReference>
<sequence>MMSASNPTTPTTTLTARAQTIGPEREPSEERDVRDARKARTETPLDADNNTAMPNKATQGCAAAAPGHLPGSNDASNKRRSPYATGPYQWQQTPDVYRLCNLVRDCGLVPDLSPPDYCMSNNYAPGVSFKSHYDSRHRWGETVVGVSLGRASTIYFHPDPRRKDKQIWRAGPPRKNFPTDYGVEVCVKDAYSSGYFRIEVVLPRGSIYVMSGDARTEWMHGIESNPENSQDDVPSWNPHRLRRSLTLRSTKTFSDIYLERLVEQNPNNDSARARLDEQMRHYPSIRHDGKRGTMEEVQQWRSLAVESHEFLKTQPTSSRFGPDMITFCLPPDVAREKAAAIQQAGIPFNNSVGQRLGGGGHSSPGEAALARLGKRKPQKVRPLVDLTQSEGDTTTTSKTSSAVPKISTNGYHDCSSEAAPARLGKRSRVIEPSKARAVVDLTQTDED</sequence>
<evidence type="ECO:0000313" key="4">
    <source>
        <dbReference type="Proteomes" id="UP000266841"/>
    </source>
</evidence>
<evidence type="ECO:0000313" key="3">
    <source>
        <dbReference type="EMBL" id="EJK46712.1"/>
    </source>
</evidence>
<comment type="caution">
    <text evidence="3">The sequence shown here is derived from an EMBL/GenBank/DDBJ whole genome shotgun (WGS) entry which is preliminary data.</text>
</comment>
<feature type="region of interest" description="Disordered" evidence="1">
    <location>
        <begin position="1"/>
        <end position="88"/>
    </location>
</feature>
<evidence type="ECO:0000259" key="2">
    <source>
        <dbReference type="PROSITE" id="PS51471"/>
    </source>
</evidence>
<dbReference type="PANTHER" id="PTHR12463:SF1">
    <property type="entry name" value="2-OXOGLUTARATE AND FE-DEPENDENT OXYGENASE FAMILY PROTEIN"/>
    <property type="match status" value="1"/>
</dbReference>
<feature type="compositionally biased region" description="Polar residues" evidence="1">
    <location>
        <begin position="386"/>
        <end position="410"/>
    </location>
</feature>
<dbReference type="InterPro" id="IPR005123">
    <property type="entry name" value="Oxoglu/Fe-dep_dioxygenase_dom"/>
</dbReference>
<protein>
    <recommendedName>
        <fullName evidence="2">Fe2OG dioxygenase domain-containing protein</fullName>
    </recommendedName>
</protein>
<keyword evidence="4" id="KW-1185">Reference proteome</keyword>